<dbReference type="PANTHER" id="PTHR30222:SF2">
    <property type="entry name" value="ABC TRANSPORTER SUBSTRATE-BINDING PROTEIN"/>
    <property type="match status" value="1"/>
</dbReference>
<organism evidence="3 4">
    <name type="scientific">Marinobacter suaedae</name>
    <dbReference type="NCBI Taxonomy" id="3057675"/>
    <lineage>
        <taxon>Bacteria</taxon>
        <taxon>Pseudomonadati</taxon>
        <taxon>Pseudomonadota</taxon>
        <taxon>Gammaproteobacteria</taxon>
        <taxon>Pseudomonadales</taxon>
        <taxon>Marinobacteraceae</taxon>
        <taxon>Marinobacter</taxon>
    </lineage>
</organism>
<dbReference type="Proteomes" id="UP001168640">
    <property type="component" value="Unassembled WGS sequence"/>
</dbReference>
<proteinExistence type="predicted"/>
<comment type="caution">
    <text evidence="3">The sequence shown here is derived from an EMBL/GenBank/DDBJ whole genome shotgun (WGS) entry which is preliminary data.</text>
</comment>
<evidence type="ECO:0000313" key="4">
    <source>
        <dbReference type="Proteomes" id="UP001168640"/>
    </source>
</evidence>
<keyword evidence="1 2" id="KW-0732">Signal</keyword>
<reference evidence="3" key="1">
    <citation type="submission" date="2023-07" db="EMBL/GenBank/DDBJ databases">
        <title>Marinobacter sp. chi1 genome sequencing and assembly.</title>
        <authorList>
            <person name="Park S."/>
        </authorList>
    </citation>
    <scope>NUCLEOTIDE SEQUENCE</scope>
    <source>
        <strain evidence="3">Chi1</strain>
    </source>
</reference>
<dbReference type="Gene3D" id="3.40.190.10">
    <property type="entry name" value="Periplasmic binding protein-like II"/>
    <property type="match status" value="2"/>
</dbReference>
<accession>A0ABT8VZI1</accession>
<dbReference type="InterPro" id="IPR006059">
    <property type="entry name" value="SBP"/>
</dbReference>
<gene>
    <name evidence="3" type="ORF">QVZ43_06700</name>
</gene>
<feature type="signal peptide" evidence="2">
    <location>
        <begin position="1"/>
        <end position="22"/>
    </location>
</feature>
<sequence length="379" mass="42315">MKGPDLLVILLFSCVLPPQGWAAEQPAPDTEAEQPEPEVLTVATWGGAYEDSQRRAYFEPFTRATGIAIETVPYDGGIRPLKRHLAGGEVTWDVIDMIESDADVACAQELLEPIEPDILLPTPDGTSAQEDFMKGAIQPCFITHLVFSTVIAYNDEAFPGEKPDSVEDFFDLETFPGKRALRLSPTGLFEWALLSLSVPPEQVYDLLSTPRGMELASERLDSIRDSIIWWQNGEEPALLLASGQATMATGYNGRFFHARVMDDVPISVIWDGQLTGFNSWAIPRGTAQTEQAQAFIAFATRTDRMAAHANLISYGPTRDSARKRIGLHTDNRVAMQPHMPTAPGHMDHALMRDHRWYSKTVDLRERWFKAWLSEKDETP</sequence>
<evidence type="ECO:0000256" key="2">
    <source>
        <dbReference type="SAM" id="SignalP"/>
    </source>
</evidence>
<feature type="chain" id="PRO_5046863768" evidence="2">
    <location>
        <begin position="23"/>
        <end position="379"/>
    </location>
</feature>
<dbReference type="SUPFAM" id="SSF53850">
    <property type="entry name" value="Periplasmic binding protein-like II"/>
    <property type="match status" value="1"/>
</dbReference>
<dbReference type="CDD" id="cd13589">
    <property type="entry name" value="PBP2_polyamine_RpCGA009"/>
    <property type="match status" value="1"/>
</dbReference>
<protein>
    <submittedName>
        <fullName evidence="3">ABC transporter substrate-binding protein</fullName>
    </submittedName>
</protein>
<keyword evidence="4" id="KW-1185">Reference proteome</keyword>
<evidence type="ECO:0000313" key="3">
    <source>
        <dbReference type="EMBL" id="MDO3721407.1"/>
    </source>
</evidence>
<dbReference type="PANTHER" id="PTHR30222">
    <property type="entry name" value="SPERMIDINE/PUTRESCINE-BINDING PERIPLASMIC PROTEIN"/>
    <property type="match status" value="1"/>
</dbReference>
<evidence type="ECO:0000256" key="1">
    <source>
        <dbReference type="ARBA" id="ARBA00022729"/>
    </source>
</evidence>
<dbReference type="Pfam" id="PF13416">
    <property type="entry name" value="SBP_bac_8"/>
    <property type="match status" value="1"/>
</dbReference>
<name>A0ABT8VZI1_9GAMM</name>
<dbReference type="EMBL" id="JAUMIS010000001">
    <property type="protein sequence ID" value="MDO3721407.1"/>
    <property type="molecule type" value="Genomic_DNA"/>
</dbReference>
<dbReference type="RefSeq" id="WP_302909319.1">
    <property type="nucleotide sequence ID" value="NZ_JAUMIS010000001.1"/>
</dbReference>